<reference evidence="2 3" key="2">
    <citation type="journal article" date="2016" name="Environ. Microbiol.">
        <title>The revisited genome of Pseudomonas putida KT2440 enlightens its value as a robust metabolic chassis.</title>
        <authorList>
            <person name="Belda E."/>
            <person name="van Heck R.G."/>
            <person name="Lopez-Sanchez M.J."/>
            <person name="Cruveiller S."/>
            <person name="Barbe V."/>
            <person name="Fraser C."/>
            <person name="Klenk H.P."/>
            <person name="Petersen J."/>
            <person name="Morgat A."/>
            <person name="Nikel P.I."/>
            <person name="Vallenet D."/>
            <person name="Rouy Z."/>
            <person name="Sekowska A."/>
            <person name="Martins Dos Santos V.A."/>
            <person name="de Lorenzo V."/>
            <person name="Danchin A."/>
            <person name="Medigue C."/>
        </authorList>
    </citation>
    <scope>NUCLEOTIDE SEQUENCE [LARGE SCALE GENOMIC DNA]</scope>
    <source>
        <strain evidence="3">ATCC 47054 / DSM 6125 / CFBP 8728 / NCIMB 11950 / KT2440</strain>
    </source>
</reference>
<keyword evidence="1" id="KW-1133">Transmembrane helix</keyword>
<organism evidence="2 3">
    <name type="scientific">Pseudomonas putida (strain ATCC 47054 / DSM 6125 / CFBP 8728 / NCIMB 11950 / KT2440)</name>
    <dbReference type="NCBI Taxonomy" id="160488"/>
    <lineage>
        <taxon>Bacteria</taxon>
        <taxon>Pseudomonadati</taxon>
        <taxon>Pseudomonadota</taxon>
        <taxon>Gammaproteobacteria</taxon>
        <taxon>Pseudomonadales</taxon>
        <taxon>Pseudomonadaceae</taxon>
        <taxon>Pseudomonas</taxon>
    </lineage>
</organism>
<evidence type="ECO:0000313" key="2">
    <source>
        <dbReference type="EMBL" id="AMM02770.1"/>
    </source>
</evidence>
<evidence type="ECO:0000313" key="3">
    <source>
        <dbReference type="Proteomes" id="UP000000556"/>
    </source>
</evidence>
<keyword evidence="3" id="KW-1185">Reference proteome</keyword>
<gene>
    <name evidence="2" type="ordered locus">PP_5443</name>
</gene>
<dbReference type="EMBL" id="AE015451">
    <property type="protein sequence ID" value="AMM02770.1"/>
    <property type="molecule type" value="Genomic_DNA"/>
</dbReference>
<protein>
    <recommendedName>
        <fullName evidence="4">DUF4175 domain-containing protein</fullName>
    </recommendedName>
</protein>
<dbReference type="GeneID" id="83677624"/>
<dbReference type="STRING" id="160488.PP_5443"/>
<name>A0A140FVY7_PSEPK</name>
<feature type="transmembrane region" description="Helical" evidence="1">
    <location>
        <begin position="38"/>
        <end position="56"/>
    </location>
</feature>
<feature type="transmembrane region" description="Helical" evidence="1">
    <location>
        <begin position="12"/>
        <end position="32"/>
    </location>
</feature>
<dbReference type="BioCyc" id="PPUT160488:G1G01-382-MONOMER"/>
<evidence type="ECO:0000256" key="1">
    <source>
        <dbReference type="SAM" id="Phobius"/>
    </source>
</evidence>
<dbReference type="Proteomes" id="UP000000556">
    <property type="component" value="Chromosome"/>
</dbReference>
<evidence type="ECO:0008006" key="4">
    <source>
        <dbReference type="Google" id="ProtNLM"/>
    </source>
</evidence>
<dbReference type="RefSeq" id="WP_019750253.1">
    <property type="nucleotide sequence ID" value="NC_002947.4"/>
</dbReference>
<dbReference type="KEGG" id="ppu:PP_5443"/>
<keyword evidence="1" id="KW-0472">Membrane</keyword>
<sequence>MSHRSQPTARLFAWPVLIALLGFLGLFAALLGDGGWDVLAWAGLGLPALLSLRGLLWRRGR</sequence>
<reference evidence="2 3" key="1">
    <citation type="journal article" date="2002" name="Environ. Microbiol.">
        <title>Complete genome sequence and comparative analysis of the metabolically versatile Pseudomonas putida KT2440.</title>
        <authorList>
            <person name="Nelson K.E."/>
            <person name="Weinel C."/>
            <person name="Paulsen I.T."/>
            <person name="Dodson R.J."/>
            <person name="Hilbert H."/>
            <person name="Martins dos Santos V.A."/>
            <person name="Fouts D.E."/>
            <person name="Gill S.R."/>
            <person name="Pop M."/>
            <person name="Holmes M."/>
            <person name="Brinkac L."/>
            <person name="Beanan M."/>
            <person name="DeBoy R.T."/>
            <person name="Daugherty S."/>
            <person name="Kolonay J."/>
            <person name="Madupu R."/>
            <person name="Nelson W."/>
            <person name="White O."/>
            <person name="Peterson J."/>
            <person name="Khouri H."/>
            <person name="Hance I."/>
            <person name="Chris Lee P."/>
            <person name="Holtzapple E."/>
            <person name="Scanlan D."/>
            <person name="Tran K."/>
            <person name="Moazzez A."/>
            <person name="Utterback T."/>
            <person name="Rizzo M."/>
            <person name="Lee K."/>
            <person name="Kosack D."/>
            <person name="Moestl D."/>
            <person name="Wedler H."/>
            <person name="Lauber J."/>
            <person name="Stjepandic D."/>
            <person name="Hoheisel J."/>
            <person name="Straetz M."/>
            <person name="Heim S."/>
            <person name="Kiewitz C."/>
            <person name="Eisen J.A."/>
            <person name="Timmis K.N."/>
            <person name="Dusterhoft A."/>
            <person name="Tummler B."/>
            <person name="Fraser C.M."/>
        </authorList>
    </citation>
    <scope>NUCLEOTIDE SEQUENCE [LARGE SCALE GENOMIC DNA]</scope>
    <source>
        <strain evidence="3">ATCC 47054 / DSM 6125 / CFBP 8728 / NCIMB 11950 / KT2440</strain>
    </source>
</reference>
<proteinExistence type="predicted"/>
<dbReference type="AlphaFoldDB" id="A0A140FVY7"/>
<accession>A0A140FVY7</accession>
<keyword evidence="1" id="KW-0812">Transmembrane</keyword>